<evidence type="ECO:0000313" key="5">
    <source>
        <dbReference type="EMBL" id="OZU88941.1"/>
    </source>
</evidence>
<dbReference type="Gene3D" id="3.40.50.2000">
    <property type="entry name" value="Glycogen Phosphorylase B"/>
    <property type="match status" value="2"/>
</dbReference>
<comment type="caution">
    <text evidence="5">The sequence shown here is derived from an EMBL/GenBank/DDBJ whole genome shotgun (WGS) entry which is preliminary data.</text>
</comment>
<dbReference type="Proteomes" id="UP000216498">
    <property type="component" value="Unassembled WGS sequence"/>
</dbReference>
<evidence type="ECO:0000313" key="6">
    <source>
        <dbReference type="Proteomes" id="UP000216498"/>
    </source>
</evidence>
<dbReference type="PANTHER" id="PTHR12526:SF629">
    <property type="entry name" value="TEICHURONIC ACID BIOSYNTHESIS GLYCOSYLTRANSFERASE TUAH-RELATED"/>
    <property type="match status" value="1"/>
</dbReference>
<dbReference type="AlphaFoldDB" id="A0A265NAV2"/>
<dbReference type="PANTHER" id="PTHR12526">
    <property type="entry name" value="GLYCOSYLTRANSFERASE"/>
    <property type="match status" value="1"/>
</dbReference>
<dbReference type="InterPro" id="IPR028098">
    <property type="entry name" value="Glyco_trans_4-like_N"/>
</dbReference>
<dbReference type="OrthoDB" id="9813214at2"/>
<feature type="domain" description="Glycosyltransferase subfamily 4-like N-terminal" evidence="3">
    <location>
        <begin position="19"/>
        <end position="202"/>
    </location>
</feature>
<evidence type="ECO:0000259" key="3">
    <source>
        <dbReference type="Pfam" id="PF13439"/>
    </source>
</evidence>
<dbReference type="EMBL" id="NPMS01000003">
    <property type="protein sequence ID" value="OZU88941.1"/>
    <property type="molecule type" value="Genomic_DNA"/>
</dbReference>
<evidence type="ECO:0000256" key="1">
    <source>
        <dbReference type="ARBA" id="ARBA00022676"/>
    </source>
</evidence>
<evidence type="ECO:0000259" key="4">
    <source>
        <dbReference type="Pfam" id="PF26337"/>
    </source>
</evidence>
<organism evidence="5 6">
    <name type="scientific">Virgibacillus indicus</name>
    <dbReference type="NCBI Taxonomy" id="2024554"/>
    <lineage>
        <taxon>Bacteria</taxon>
        <taxon>Bacillati</taxon>
        <taxon>Bacillota</taxon>
        <taxon>Bacilli</taxon>
        <taxon>Bacillales</taxon>
        <taxon>Bacillaceae</taxon>
        <taxon>Virgibacillus</taxon>
    </lineage>
</organism>
<dbReference type="InterPro" id="IPR058592">
    <property type="entry name" value="Gtf3_C"/>
</dbReference>
<keyword evidence="2 5" id="KW-0808">Transferase</keyword>
<evidence type="ECO:0000256" key="2">
    <source>
        <dbReference type="ARBA" id="ARBA00022679"/>
    </source>
</evidence>
<keyword evidence="1" id="KW-0328">Glycosyltransferase</keyword>
<proteinExistence type="predicted"/>
<protein>
    <submittedName>
        <fullName evidence="5">Glycosyl transferase family 1</fullName>
    </submittedName>
</protein>
<feature type="domain" description="Glucosyltransferase 3-like C-terminal" evidence="4">
    <location>
        <begin position="264"/>
        <end position="352"/>
    </location>
</feature>
<keyword evidence="6" id="KW-1185">Reference proteome</keyword>
<accession>A0A265NAV2</accession>
<name>A0A265NAV2_9BACI</name>
<gene>
    <name evidence="5" type="ORF">CIL03_07925</name>
</gene>
<sequence>MSKKVCMLVAEHPFLDSRVFKKEAKSLKKLGYDVTMIVPRKSGFLFDIDGRPFKDQFLNQTFNHEGINIVTYSYEDSRNPLNKVLSRTDHWEREGFKNALTELGILQEADIYHVHEYLSLFAGIGVKRMLKKRNKDVKLVYDSHELTPDPFDSRIPEKLKNNLKEKLLIMLKEVDHIITISHSIKSWFLSQSPTIPVDVVYNSPPLTKDYQPKSYHENGLVACYEGNIDYKRGSKDKIIQITEICSKEIDFQFKVIGGTRYGDSLNLPDQLKNKIQQTGWVDYYSISKHMKNVDVGWIDYEELQFSLNRTYAMPNKFFSYLNNGIPILVNRCHEMESFIRTHRCGLIIDKTEATAKDYANALLYLNKNKPLLKEMSLNARMVMEEIYCWEKMEVRLEKVYHQLTNKEVLFST</sequence>
<reference evidence="5 6" key="1">
    <citation type="submission" date="2017-08" db="EMBL/GenBank/DDBJ databases">
        <title>Virgibacillus indicus sp. nov. and Virgibacillus profoundi sp. nov, two moderately halophilic bacteria isolated from marine sediment by using the Microfluidic Streak Plate.</title>
        <authorList>
            <person name="Xu B."/>
            <person name="Hu B."/>
            <person name="Wang J."/>
            <person name="Zhu Y."/>
            <person name="Huang L."/>
            <person name="Du W."/>
            <person name="Huang Y."/>
        </authorList>
    </citation>
    <scope>NUCLEOTIDE SEQUENCE [LARGE SCALE GENOMIC DNA]</scope>
    <source>
        <strain evidence="5 6">IO3-P2-C2</strain>
    </source>
</reference>
<dbReference type="GO" id="GO:0016757">
    <property type="term" value="F:glycosyltransferase activity"/>
    <property type="evidence" value="ECO:0007669"/>
    <property type="project" value="UniProtKB-KW"/>
</dbReference>
<dbReference type="Pfam" id="PF13439">
    <property type="entry name" value="Glyco_transf_4"/>
    <property type="match status" value="1"/>
</dbReference>
<dbReference type="SUPFAM" id="SSF53756">
    <property type="entry name" value="UDP-Glycosyltransferase/glycogen phosphorylase"/>
    <property type="match status" value="1"/>
</dbReference>
<dbReference type="Pfam" id="PF26337">
    <property type="entry name" value="Gtf3_C"/>
    <property type="match status" value="1"/>
</dbReference>
<dbReference type="RefSeq" id="WP_094885300.1">
    <property type="nucleotide sequence ID" value="NZ_NPMS01000003.1"/>
</dbReference>